<evidence type="ECO:0000313" key="4">
    <source>
        <dbReference type="Proteomes" id="UP000331127"/>
    </source>
</evidence>
<dbReference type="Gene3D" id="3.20.20.80">
    <property type="entry name" value="Glycosidases"/>
    <property type="match status" value="1"/>
</dbReference>
<dbReference type="Pfam" id="PF16116">
    <property type="entry name" value="DUF4832"/>
    <property type="match status" value="1"/>
</dbReference>
<keyword evidence="1" id="KW-0732">Signal</keyword>
<dbReference type="InterPro" id="IPR032267">
    <property type="entry name" value="DUF4832"/>
</dbReference>
<name>A0A5M3WQH3_9ACTN</name>
<dbReference type="AlphaFoldDB" id="A0A5M3WQH3"/>
<proteinExistence type="predicted"/>
<accession>A0A5M3WQH3</accession>
<keyword evidence="4" id="KW-1185">Reference proteome</keyword>
<feature type="signal peptide" evidence="1">
    <location>
        <begin position="1"/>
        <end position="25"/>
    </location>
</feature>
<reference evidence="3 4" key="1">
    <citation type="submission" date="2019-10" db="EMBL/GenBank/DDBJ databases">
        <title>Whole genome shotgun sequence of Acrocarpospora macrocephala NBRC 16266.</title>
        <authorList>
            <person name="Ichikawa N."/>
            <person name="Kimura A."/>
            <person name="Kitahashi Y."/>
            <person name="Komaki H."/>
            <person name="Oguchi A."/>
        </authorList>
    </citation>
    <scope>NUCLEOTIDE SEQUENCE [LARGE SCALE GENOMIC DNA]</scope>
    <source>
        <strain evidence="3 4">NBRC 16266</strain>
    </source>
</reference>
<evidence type="ECO:0000313" key="3">
    <source>
        <dbReference type="EMBL" id="GES08993.1"/>
    </source>
</evidence>
<feature type="chain" id="PRO_5024296249" evidence="1">
    <location>
        <begin position="26"/>
        <end position="455"/>
    </location>
</feature>
<evidence type="ECO:0000259" key="2">
    <source>
        <dbReference type="Pfam" id="PF16116"/>
    </source>
</evidence>
<protein>
    <submittedName>
        <fullName evidence="3">Beta-galactosidase</fullName>
    </submittedName>
</protein>
<gene>
    <name evidence="3" type="ORF">Amac_025890</name>
</gene>
<dbReference type="EMBL" id="BLAE01000013">
    <property type="protein sequence ID" value="GES08993.1"/>
    <property type="molecule type" value="Genomic_DNA"/>
</dbReference>
<dbReference type="RefSeq" id="WP_344449214.1">
    <property type="nucleotide sequence ID" value="NZ_BAAAHL010000065.1"/>
</dbReference>
<feature type="domain" description="DUF4832" evidence="2">
    <location>
        <begin position="266"/>
        <end position="429"/>
    </location>
</feature>
<comment type="caution">
    <text evidence="3">The sequence shown here is derived from an EMBL/GenBank/DDBJ whole genome shotgun (WGS) entry which is preliminary data.</text>
</comment>
<sequence length="455" mass="50379">MTRAIRAALAVALALIATTAAPASATSPWTPLPYQQAPADNPLKGFMPYAGSYQTFPHSMEWFYLPLRDVMTGPATFDWAPLERQLNTIARRGHHAAFRFYLDYPAKPTGIPQFLLDQGLVTHPYQDHGNNGVSLAPDYADPRLLAALDHFITALGRRYDGDTRIGFIQLGLIGFWGEWHTWPYDGTTRPENWMASEATQAAVLNRFESAFKRTRLLVRYPSALNKDLHLGYHDDSMAFETLPPTPWHFVQRLIDNGVTEKWRSEPIGGELRPEVQPCIFDQPVSCAQYEDYAESVARSHASFLLNQTPFEGPGLTGDEWFRAVAGARSLGYELTVTEAALPTGPARGHAKIGVRIANRGIAPFYYDWDIELTAIDTSGRIAKRWPVPWSITGIQPGATPTELTTQLNLHGLAKGDYQLTLRVANPLPGGNDLRFANTAQDVHSGLLTLGQLTVG</sequence>
<organism evidence="3 4">
    <name type="scientific">Acrocarpospora macrocephala</name>
    <dbReference type="NCBI Taxonomy" id="150177"/>
    <lineage>
        <taxon>Bacteria</taxon>
        <taxon>Bacillati</taxon>
        <taxon>Actinomycetota</taxon>
        <taxon>Actinomycetes</taxon>
        <taxon>Streptosporangiales</taxon>
        <taxon>Streptosporangiaceae</taxon>
        <taxon>Acrocarpospora</taxon>
    </lineage>
</organism>
<dbReference type="Proteomes" id="UP000331127">
    <property type="component" value="Unassembled WGS sequence"/>
</dbReference>
<evidence type="ECO:0000256" key="1">
    <source>
        <dbReference type="SAM" id="SignalP"/>
    </source>
</evidence>